<evidence type="ECO:0000256" key="4">
    <source>
        <dbReference type="PROSITE-ProRule" id="PRU00169"/>
    </source>
</evidence>
<evidence type="ECO:0000313" key="7">
    <source>
        <dbReference type="Proteomes" id="UP000287601"/>
    </source>
</evidence>
<dbReference type="InterPro" id="IPR050595">
    <property type="entry name" value="Bact_response_regulator"/>
</dbReference>
<reference evidence="6 7" key="1">
    <citation type="submission" date="2019-01" db="EMBL/GenBank/DDBJ databases">
        <title>Draft genomes of a novel of Aminipila strains.</title>
        <authorList>
            <person name="Ma S."/>
        </authorList>
    </citation>
    <scope>NUCLEOTIDE SEQUENCE [LARGE SCALE GENOMIC DNA]</scope>
    <source>
        <strain evidence="7">JN-39</strain>
    </source>
</reference>
<feature type="domain" description="Response regulatory" evidence="5">
    <location>
        <begin position="2"/>
        <end position="118"/>
    </location>
</feature>
<keyword evidence="6" id="KW-0238">DNA-binding</keyword>
<evidence type="ECO:0000256" key="3">
    <source>
        <dbReference type="ARBA" id="ARBA00024867"/>
    </source>
</evidence>
<name>A0A410PWM2_9FIRM</name>
<dbReference type="GO" id="GO:0000160">
    <property type="term" value="P:phosphorelay signal transduction system"/>
    <property type="evidence" value="ECO:0007669"/>
    <property type="project" value="InterPro"/>
</dbReference>
<comment type="function">
    <text evidence="3">May play the central regulatory role in sporulation. It may be an element of the effector pathway responsible for the activation of sporulation genes in response to nutritional stress. Spo0A may act in concert with spo0H (a sigma factor) to control the expression of some genes that are critical to the sporulation process.</text>
</comment>
<dbReference type="SMART" id="SM00448">
    <property type="entry name" value="REC"/>
    <property type="match status" value="1"/>
</dbReference>
<evidence type="ECO:0000256" key="1">
    <source>
        <dbReference type="ARBA" id="ARBA00018672"/>
    </source>
</evidence>
<dbReference type="Gene3D" id="2.40.50.1020">
    <property type="entry name" value="LytTr DNA-binding domain"/>
    <property type="match status" value="1"/>
</dbReference>
<gene>
    <name evidence="6" type="ORF">EQM06_09000</name>
</gene>
<keyword evidence="2 4" id="KW-0597">Phosphoprotein</keyword>
<dbReference type="Gene3D" id="3.40.50.2300">
    <property type="match status" value="1"/>
</dbReference>
<evidence type="ECO:0000256" key="2">
    <source>
        <dbReference type="ARBA" id="ARBA00022553"/>
    </source>
</evidence>
<dbReference type="AlphaFoldDB" id="A0A410PWM2"/>
<dbReference type="GO" id="GO:0003677">
    <property type="term" value="F:DNA binding"/>
    <property type="evidence" value="ECO:0007669"/>
    <property type="project" value="UniProtKB-KW"/>
</dbReference>
<dbReference type="SMART" id="SM00850">
    <property type="entry name" value="LytTR"/>
    <property type="match status" value="1"/>
</dbReference>
<dbReference type="RefSeq" id="WP_128746061.1">
    <property type="nucleotide sequence ID" value="NZ_CP035281.1"/>
</dbReference>
<dbReference type="PROSITE" id="PS50110">
    <property type="entry name" value="RESPONSE_REGULATORY"/>
    <property type="match status" value="1"/>
</dbReference>
<protein>
    <recommendedName>
        <fullName evidence="1">Stage 0 sporulation protein A homolog</fullName>
    </recommendedName>
</protein>
<sequence length="251" mass="28626">MRALIVEDQKKEGEAIEKIVAKVQKTEGTWCGTAEDALALLQTEKFDLFILDVQLPGADGFSLANQIRSQIEYQLTPILFVTGSDRSPLEAFKKYHCYDYIEKPFRQKELYDKLSELILSIAYQKNEPTHSKQEMVCISSRNGDFYLNKDKFLFVEIQNGNAIFYLSDKIIKISGVSLLGVLEDFNDEFVLRCHKSFALNIRRIQSIHSINYRLWAASFEHTEKTADIGLKYYGAVQSAMKRLAASIGGDQ</sequence>
<dbReference type="OrthoDB" id="9809318at2"/>
<dbReference type="InterPro" id="IPR011006">
    <property type="entry name" value="CheY-like_superfamily"/>
</dbReference>
<keyword evidence="7" id="KW-1185">Reference proteome</keyword>
<dbReference type="PANTHER" id="PTHR44591">
    <property type="entry name" value="STRESS RESPONSE REGULATOR PROTEIN 1"/>
    <property type="match status" value="1"/>
</dbReference>
<dbReference type="Proteomes" id="UP000287601">
    <property type="component" value="Chromosome"/>
</dbReference>
<dbReference type="KEGG" id="amij:EQM06_09000"/>
<dbReference type="Pfam" id="PF04397">
    <property type="entry name" value="LytTR"/>
    <property type="match status" value="1"/>
</dbReference>
<dbReference type="InterPro" id="IPR007492">
    <property type="entry name" value="LytTR_DNA-bd_dom"/>
</dbReference>
<evidence type="ECO:0000259" key="5">
    <source>
        <dbReference type="PROSITE" id="PS50110"/>
    </source>
</evidence>
<dbReference type="InterPro" id="IPR001789">
    <property type="entry name" value="Sig_transdc_resp-reg_receiver"/>
</dbReference>
<organism evidence="6 7">
    <name type="scientific">Aminipila luticellarii</name>
    <dbReference type="NCBI Taxonomy" id="2507160"/>
    <lineage>
        <taxon>Bacteria</taxon>
        <taxon>Bacillati</taxon>
        <taxon>Bacillota</taxon>
        <taxon>Clostridia</taxon>
        <taxon>Peptostreptococcales</taxon>
        <taxon>Anaerovoracaceae</taxon>
        <taxon>Aminipila</taxon>
    </lineage>
</organism>
<dbReference type="PANTHER" id="PTHR44591:SF3">
    <property type="entry name" value="RESPONSE REGULATORY DOMAIN-CONTAINING PROTEIN"/>
    <property type="match status" value="1"/>
</dbReference>
<feature type="modified residue" description="4-aspartylphosphate" evidence="4">
    <location>
        <position position="52"/>
    </location>
</feature>
<evidence type="ECO:0000313" key="6">
    <source>
        <dbReference type="EMBL" id="QAT43342.1"/>
    </source>
</evidence>
<accession>A0A410PWM2</accession>
<dbReference type="SUPFAM" id="SSF52172">
    <property type="entry name" value="CheY-like"/>
    <property type="match status" value="1"/>
</dbReference>
<dbReference type="Pfam" id="PF00072">
    <property type="entry name" value="Response_reg"/>
    <property type="match status" value="1"/>
</dbReference>
<proteinExistence type="predicted"/>
<dbReference type="CDD" id="cd00156">
    <property type="entry name" value="REC"/>
    <property type="match status" value="1"/>
</dbReference>
<dbReference type="EMBL" id="CP035281">
    <property type="protein sequence ID" value="QAT43342.1"/>
    <property type="molecule type" value="Genomic_DNA"/>
</dbReference>